<dbReference type="OrthoDB" id="121941at2157"/>
<reference evidence="2 3" key="1">
    <citation type="submission" date="2017-09" db="EMBL/GenBank/DDBJ databases">
        <authorList>
            <person name="Ehlers B."/>
            <person name="Leendertz F.H."/>
        </authorList>
    </citation>
    <scope>NUCLEOTIDE SEQUENCE [LARGE SCALE GENOMIC DNA]</scope>
    <source>
        <strain evidence="2 3">DSM 27208</strain>
    </source>
</reference>
<accession>A0A285N875</accession>
<keyword evidence="1" id="KW-0812">Transmembrane</keyword>
<dbReference type="InterPro" id="IPR008964">
    <property type="entry name" value="Invasin/intimin_cell_adhesion"/>
</dbReference>
<dbReference type="SUPFAM" id="SSF49373">
    <property type="entry name" value="Invasin/intimin cell-adhesion fragments"/>
    <property type="match status" value="1"/>
</dbReference>
<proteinExistence type="predicted"/>
<evidence type="ECO:0000313" key="3">
    <source>
        <dbReference type="Proteomes" id="UP000219453"/>
    </source>
</evidence>
<dbReference type="RefSeq" id="WP_097007893.1">
    <property type="nucleotide sequence ID" value="NZ_OBEJ01000001.1"/>
</dbReference>
<dbReference type="InterPro" id="IPR013783">
    <property type="entry name" value="Ig-like_fold"/>
</dbReference>
<name>A0A285N875_NATPI</name>
<dbReference type="Gene3D" id="2.60.40.10">
    <property type="entry name" value="Immunoglobulins"/>
    <property type="match status" value="1"/>
</dbReference>
<evidence type="ECO:0000313" key="2">
    <source>
        <dbReference type="EMBL" id="SNZ05675.1"/>
    </source>
</evidence>
<protein>
    <recommendedName>
        <fullName evidence="4">Big-1 domain-containing protein</fullName>
    </recommendedName>
</protein>
<dbReference type="EMBL" id="OBEJ01000001">
    <property type="protein sequence ID" value="SNZ05675.1"/>
    <property type="molecule type" value="Genomic_DNA"/>
</dbReference>
<dbReference type="Proteomes" id="UP000219453">
    <property type="component" value="Unassembled WGS sequence"/>
</dbReference>
<feature type="transmembrane region" description="Helical" evidence="1">
    <location>
        <begin position="9"/>
        <end position="30"/>
    </location>
</feature>
<keyword evidence="3" id="KW-1185">Reference proteome</keyword>
<sequence>MRFRGDDRAVVIQIGAVILLAAIVLAMTGYQATVVPDQNSEIEFNHNQEVHGELQNLRNGIVSTASGGQGGAYSITLGTNYPARALFVNPAPPSGQLRTLGTGQVVIENADATGDGGVSEYWTGANRTVNTTTFAYQPSYNEWDNAPTTIYEHSLLYDAHPSGANTTVTDQVLVDGDEITLVTLAGELQKSSSATASVNVRTVSASTNAISVESTASNPIRLTVPTRSPSVWNKTLGENASIVNNQSAGDYVLSTIELDPGKYDLRMARARVGETSSGSTPDTGAEYLVEVDDGGPVPRGEPTTVVAEVRNRHNNPVSDAEVRYTVGGGTVQTATAGTDGRVRIDAAGGDTVEAWFNASDFTSAQSYQKLSIEVPVGGGGGSSAYAVSWDLTAIEDRNGAGMDCYSSNSTCVFDVTESGSREAPLVMGTDPVADGATVEYAINDTSVAELDPDVGRTDGSGENTTVLNASQSGTVTVYASSGSDGDALDVKIQNYAGLTPTLSIDDVRGFGEYDNTHAYQASIDVSELSGVQTQNLKVRLRVEGDTEGVVYQNTRSLSEISGEQVTVEFNDVDQLTADNYTYTVTADADNANQVQQTGTFRVLTAFFDSLDATVTSQRTGGPNNAEEASEVTFSYRLSSDASGVDVRAEDSTGAVATATGPGGSGQEQTVTATFGGGGQPTDNYPLTVRADIPGGECYTATIQNGGDTPTLANGDWTECS</sequence>
<organism evidence="2 3">
    <name type="scientific">Natronoarchaeum philippinense</name>
    <dbReference type="NCBI Taxonomy" id="558529"/>
    <lineage>
        <taxon>Archaea</taxon>
        <taxon>Methanobacteriati</taxon>
        <taxon>Methanobacteriota</taxon>
        <taxon>Stenosarchaea group</taxon>
        <taxon>Halobacteria</taxon>
        <taxon>Halobacteriales</taxon>
        <taxon>Natronoarchaeaceae</taxon>
    </lineage>
</organism>
<keyword evidence="1" id="KW-0472">Membrane</keyword>
<gene>
    <name evidence="2" type="ORF">SAMN06269185_0920</name>
</gene>
<dbReference type="AlphaFoldDB" id="A0A285N875"/>
<keyword evidence="1" id="KW-1133">Transmembrane helix</keyword>
<evidence type="ECO:0008006" key="4">
    <source>
        <dbReference type="Google" id="ProtNLM"/>
    </source>
</evidence>
<evidence type="ECO:0000256" key="1">
    <source>
        <dbReference type="SAM" id="Phobius"/>
    </source>
</evidence>